<sequence length="170" mass="18656">MQMMTKFMGAAVLTALLAGCSFSVGSPRNERVADAIKEAIENEGLEVVEISFEEDEDDRDIYHGQVRVKYPDSDEETDATCEVTVNEEQTIESSDCPGVDGVIQARSLENTIVTFYQGRNIEVASIDMDWQENGNFTGYAEVPRPGTGEMIRLNCQGAPVSGGVDWTCNE</sequence>
<reference evidence="1 2" key="1">
    <citation type="submission" date="2020-08" db="EMBL/GenBank/DDBJ databases">
        <title>Draft genome sequence of Parasphingopyxis sp. GrpM-11.</title>
        <authorList>
            <person name="Oh J."/>
            <person name="Roh D.-H."/>
        </authorList>
    </citation>
    <scope>NUCLEOTIDE SEQUENCE [LARGE SCALE GENOMIC DNA]</scope>
    <source>
        <strain evidence="1 2">GrpM-11</strain>
    </source>
</reference>
<dbReference type="EMBL" id="JACJVJ010000002">
    <property type="protein sequence ID" value="MBC2778481.1"/>
    <property type="molecule type" value="Genomic_DNA"/>
</dbReference>
<name>A0A842I172_9SPHN</name>
<keyword evidence="2" id="KW-1185">Reference proteome</keyword>
<evidence type="ECO:0000313" key="2">
    <source>
        <dbReference type="Proteomes" id="UP000564378"/>
    </source>
</evidence>
<dbReference type="RefSeq" id="WP_185801735.1">
    <property type="nucleotide sequence ID" value="NZ_JACJVJ010000002.1"/>
</dbReference>
<comment type="caution">
    <text evidence="1">The sequence shown here is derived from an EMBL/GenBank/DDBJ whole genome shotgun (WGS) entry which is preliminary data.</text>
</comment>
<accession>A0A842I172</accession>
<dbReference type="AlphaFoldDB" id="A0A842I172"/>
<organism evidence="1 2">
    <name type="scientific">Parasphingopyxis marina</name>
    <dbReference type="NCBI Taxonomy" id="2761622"/>
    <lineage>
        <taxon>Bacteria</taxon>
        <taxon>Pseudomonadati</taxon>
        <taxon>Pseudomonadota</taxon>
        <taxon>Alphaproteobacteria</taxon>
        <taxon>Sphingomonadales</taxon>
        <taxon>Sphingomonadaceae</taxon>
        <taxon>Parasphingopyxis</taxon>
    </lineage>
</organism>
<evidence type="ECO:0000313" key="1">
    <source>
        <dbReference type="EMBL" id="MBC2778481.1"/>
    </source>
</evidence>
<proteinExistence type="predicted"/>
<dbReference type="Proteomes" id="UP000564378">
    <property type="component" value="Unassembled WGS sequence"/>
</dbReference>
<gene>
    <name evidence="1" type="ORF">H6P80_12720</name>
</gene>
<evidence type="ECO:0008006" key="3">
    <source>
        <dbReference type="Google" id="ProtNLM"/>
    </source>
</evidence>
<dbReference type="PROSITE" id="PS51257">
    <property type="entry name" value="PROKAR_LIPOPROTEIN"/>
    <property type="match status" value="1"/>
</dbReference>
<protein>
    <recommendedName>
        <fullName evidence="3">Lipoprotein</fullName>
    </recommendedName>
</protein>